<dbReference type="InterPro" id="IPR039859">
    <property type="entry name" value="PFA4/ZDH16/20/ERF2-like"/>
</dbReference>
<dbReference type="GO" id="GO:0005783">
    <property type="term" value="C:endoplasmic reticulum"/>
    <property type="evidence" value="ECO:0007669"/>
    <property type="project" value="TreeGrafter"/>
</dbReference>
<evidence type="ECO:0000256" key="3">
    <source>
        <dbReference type="ARBA" id="ARBA00022692"/>
    </source>
</evidence>
<feature type="region of interest" description="Disordered" evidence="11">
    <location>
        <begin position="57"/>
        <end position="109"/>
    </location>
</feature>
<dbReference type="PANTHER" id="PTHR22883:SF43">
    <property type="entry name" value="PALMITOYLTRANSFERASE APP"/>
    <property type="match status" value="1"/>
</dbReference>
<evidence type="ECO:0000256" key="9">
    <source>
        <dbReference type="ARBA" id="ARBA00048048"/>
    </source>
</evidence>
<accession>A0A9N8ECC7</accession>
<evidence type="ECO:0000256" key="6">
    <source>
        <dbReference type="ARBA" id="ARBA00023139"/>
    </source>
</evidence>
<feature type="compositionally biased region" description="Low complexity" evidence="11">
    <location>
        <begin position="9"/>
        <end position="22"/>
    </location>
</feature>
<feature type="region of interest" description="Disordered" evidence="11">
    <location>
        <begin position="576"/>
        <end position="598"/>
    </location>
</feature>
<comment type="subcellular location">
    <subcellularLocation>
        <location evidence="1">Endomembrane system</location>
        <topology evidence="1">Multi-pass membrane protein</topology>
    </subcellularLocation>
</comment>
<comment type="caution">
    <text evidence="13">The sequence shown here is derived from an EMBL/GenBank/DDBJ whole genome shotgun (WGS) entry which is preliminary data.</text>
</comment>
<keyword evidence="14" id="KW-1185">Reference proteome</keyword>
<evidence type="ECO:0000256" key="11">
    <source>
        <dbReference type="SAM" id="MobiDB-lite"/>
    </source>
</evidence>
<reference evidence="13" key="1">
    <citation type="submission" date="2020-06" db="EMBL/GenBank/DDBJ databases">
        <authorList>
            <consortium name="Plant Systems Biology data submission"/>
        </authorList>
    </citation>
    <scope>NUCLEOTIDE SEQUENCE</scope>
    <source>
        <strain evidence="13">D6</strain>
    </source>
</reference>
<dbReference type="GO" id="GO:0006612">
    <property type="term" value="P:protein targeting to membrane"/>
    <property type="evidence" value="ECO:0007669"/>
    <property type="project" value="TreeGrafter"/>
</dbReference>
<evidence type="ECO:0000313" key="14">
    <source>
        <dbReference type="Proteomes" id="UP001153069"/>
    </source>
</evidence>
<name>A0A9N8ECC7_9STRA</name>
<proteinExistence type="inferred from homology"/>
<dbReference type="Proteomes" id="UP001153069">
    <property type="component" value="Unassembled WGS sequence"/>
</dbReference>
<evidence type="ECO:0000256" key="4">
    <source>
        <dbReference type="ARBA" id="ARBA00022989"/>
    </source>
</evidence>
<dbReference type="EMBL" id="CAICTM010000914">
    <property type="protein sequence ID" value="CAB9518223.1"/>
    <property type="molecule type" value="Genomic_DNA"/>
</dbReference>
<feature type="transmembrane region" description="Helical" evidence="10">
    <location>
        <begin position="304"/>
        <end position="321"/>
    </location>
</feature>
<evidence type="ECO:0000256" key="1">
    <source>
        <dbReference type="ARBA" id="ARBA00004127"/>
    </source>
</evidence>
<protein>
    <recommendedName>
        <fullName evidence="10">Palmitoyltransferase</fullName>
        <ecNumber evidence="10">2.3.1.225</ecNumber>
    </recommendedName>
</protein>
<feature type="compositionally biased region" description="Polar residues" evidence="11">
    <location>
        <begin position="23"/>
        <end position="34"/>
    </location>
</feature>
<feature type="transmembrane region" description="Helical" evidence="10">
    <location>
        <begin position="231"/>
        <end position="250"/>
    </location>
</feature>
<feature type="domain" description="Palmitoyltransferase DHHC" evidence="12">
    <location>
        <begin position="355"/>
        <end position="513"/>
    </location>
</feature>
<dbReference type="InterPro" id="IPR001594">
    <property type="entry name" value="Palmitoyltrfase_DHHC"/>
</dbReference>
<keyword evidence="2 10" id="KW-0808">Transferase</keyword>
<evidence type="ECO:0000256" key="5">
    <source>
        <dbReference type="ARBA" id="ARBA00023136"/>
    </source>
</evidence>
<evidence type="ECO:0000256" key="2">
    <source>
        <dbReference type="ARBA" id="ARBA00022679"/>
    </source>
</evidence>
<comment type="similarity">
    <text evidence="10">Belongs to the DHHC palmitoyltransferase family.</text>
</comment>
<gene>
    <name evidence="13" type="ORF">SEMRO_916_G219800.1</name>
</gene>
<dbReference type="OrthoDB" id="9909019at2759"/>
<sequence>MRNGAARASTNNESTETTSLLNANTANSTSNGQLAESYRTAVMSPSTAELFQQAGIPYSDTNDDTTANNEDDDEEQQPLTDDNDSTKQEQQPLPPGSRPPTVNEFYFSPDNPSVQRYYRFTSTALTPIAALHRRPQNPYDPNHAANNNNAGVTGLLRRSAVVPSHGTDATGDWILVSVGGRSGWARKQTPSQPHAGSFTPAPTFAATEGWMGNHAFLCHGKVMLGSDAPSLIFTNGLLLLGAFFHFWIVLPNLAVTVLHQQEQQQQQQGTSSETSPNGYTYTYDSSQHQNRFTSWLLLLSPNTMFWSSLVLFLLSWIFLWISACMDPGILPAVSSPIKAPIPNDGIPLGGPVGYRYCSTCNIFRPPRSKHCNSCNVCVSKFDHHCPWVGNCIGERNHRFFFVFLVSIAALTILVTACTVRLLLEAYYETAVFDENGVEQTTTGTTNNHNYGGGPWDAKELAAIAKRLWKAVRSMPFTVLFGSFTLLCAWSLVSLLCFHAMIISVAQTTNERVRGVYRYGGASNAADQGCWRNWIHAFWSKRPVSRLPLDFSDIVNVDYATLPESPWLGEETTLAASNSQSNMGGGANHHHPQPSSTRV</sequence>
<organism evidence="13 14">
    <name type="scientific">Seminavis robusta</name>
    <dbReference type="NCBI Taxonomy" id="568900"/>
    <lineage>
        <taxon>Eukaryota</taxon>
        <taxon>Sar</taxon>
        <taxon>Stramenopiles</taxon>
        <taxon>Ochrophyta</taxon>
        <taxon>Bacillariophyta</taxon>
        <taxon>Bacillariophyceae</taxon>
        <taxon>Bacillariophycidae</taxon>
        <taxon>Naviculales</taxon>
        <taxon>Naviculaceae</taxon>
        <taxon>Seminavis</taxon>
    </lineage>
</organism>
<feature type="region of interest" description="Disordered" evidence="11">
    <location>
        <begin position="1"/>
        <end position="40"/>
    </location>
</feature>
<feature type="transmembrane region" description="Helical" evidence="10">
    <location>
        <begin position="476"/>
        <end position="501"/>
    </location>
</feature>
<keyword evidence="3 10" id="KW-0812">Transmembrane</keyword>
<dbReference type="Pfam" id="PF01529">
    <property type="entry name" value="DHHC"/>
    <property type="match status" value="1"/>
</dbReference>
<dbReference type="EC" id="2.3.1.225" evidence="10"/>
<evidence type="ECO:0000313" key="13">
    <source>
        <dbReference type="EMBL" id="CAB9518223.1"/>
    </source>
</evidence>
<keyword evidence="8 10" id="KW-0012">Acyltransferase</keyword>
<evidence type="ECO:0000259" key="12">
    <source>
        <dbReference type="Pfam" id="PF01529"/>
    </source>
</evidence>
<dbReference type="GO" id="GO:0005794">
    <property type="term" value="C:Golgi apparatus"/>
    <property type="evidence" value="ECO:0007669"/>
    <property type="project" value="TreeGrafter"/>
</dbReference>
<evidence type="ECO:0000256" key="7">
    <source>
        <dbReference type="ARBA" id="ARBA00023288"/>
    </source>
</evidence>
<evidence type="ECO:0000256" key="10">
    <source>
        <dbReference type="RuleBase" id="RU079119"/>
    </source>
</evidence>
<keyword evidence="7" id="KW-0449">Lipoprotein</keyword>
<dbReference type="PANTHER" id="PTHR22883">
    <property type="entry name" value="ZINC FINGER DHHC DOMAIN CONTAINING PROTEIN"/>
    <property type="match status" value="1"/>
</dbReference>
<feature type="transmembrane region" description="Helical" evidence="10">
    <location>
        <begin position="399"/>
        <end position="423"/>
    </location>
</feature>
<evidence type="ECO:0000256" key="8">
    <source>
        <dbReference type="ARBA" id="ARBA00023315"/>
    </source>
</evidence>
<dbReference type="AlphaFoldDB" id="A0A9N8ECC7"/>
<comment type="domain">
    <text evidence="10">The DHHC domain is required for palmitoyltransferase activity.</text>
</comment>
<dbReference type="PROSITE" id="PS50216">
    <property type="entry name" value="DHHC"/>
    <property type="match status" value="1"/>
</dbReference>
<dbReference type="GO" id="GO:0019706">
    <property type="term" value="F:protein-cysteine S-palmitoyltransferase activity"/>
    <property type="evidence" value="ECO:0007669"/>
    <property type="project" value="UniProtKB-EC"/>
</dbReference>
<comment type="catalytic activity">
    <reaction evidence="9 10">
        <text>L-cysteinyl-[protein] + hexadecanoyl-CoA = S-hexadecanoyl-L-cysteinyl-[protein] + CoA</text>
        <dbReference type="Rhea" id="RHEA:36683"/>
        <dbReference type="Rhea" id="RHEA-COMP:10131"/>
        <dbReference type="Rhea" id="RHEA-COMP:11032"/>
        <dbReference type="ChEBI" id="CHEBI:29950"/>
        <dbReference type="ChEBI" id="CHEBI:57287"/>
        <dbReference type="ChEBI" id="CHEBI:57379"/>
        <dbReference type="ChEBI" id="CHEBI:74151"/>
        <dbReference type="EC" id="2.3.1.225"/>
    </reaction>
</comment>
<keyword evidence="5 10" id="KW-0472">Membrane</keyword>
<keyword evidence="4 10" id="KW-1133">Transmembrane helix</keyword>
<keyword evidence="6" id="KW-0564">Palmitate</keyword>